<reference evidence="3 4" key="1">
    <citation type="submission" date="2020-03" db="EMBL/GenBank/DDBJ databases">
        <title>Genomic Encyclopedia of Type Strains, Phase IV (KMG-IV): sequencing the most valuable type-strain genomes for metagenomic binning, comparative biology and taxonomic classification.</title>
        <authorList>
            <person name="Goeker M."/>
        </authorList>
    </citation>
    <scope>NUCLEOTIDE SEQUENCE [LARGE SCALE GENOMIC DNA]</scope>
    <source>
        <strain evidence="3 4">DSM 4736</strain>
    </source>
</reference>
<name>A0A7X6BMQ7_9CAUL</name>
<proteinExistence type="predicted"/>
<keyword evidence="2" id="KW-0812">Transmembrane</keyword>
<evidence type="ECO:0000313" key="3">
    <source>
        <dbReference type="EMBL" id="NJC39935.1"/>
    </source>
</evidence>
<dbReference type="EMBL" id="JAATJM010000001">
    <property type="protein sequence ID" value="NJC39935.1"/>
    <property type="molecule type" value="Genomic_DNA"/>
</dbReference>
<keyword evidence="2" id="KW-0472">Membrane</keyword>
<keyword evidence="4" id="KW-1185">Reference proteome</keyword>
<evidence type="ECO:0000313" key="4">
    <source>
        <dbReference type="Proteomes" id="UP000587415"/>
    </source>
</evidence>
<dbReference type="Proteomes" id="UP000587415">
    <property type="component" value="Unassembled WGS sequence"/>
</dbReference>
<organism evidence="3 4">
    <name type="scientific">Brevundimonas alba</name>
    <dbReference type="NCBI Taxonomy" id="74314"/>
    <lineage>
        <taxon>Bacteria</taxon>
        <taxon>Pseudomonadati</taxon>
        <taxon>Pseudomonadota</taxon>
        <taxon>Alphaproteobacteria</taxon>
        <taxon>Caulobacterales</taxon>
        <taxon>Caulobacteraceae</taxon>
        <taxon>Brevundimonas</taxon>
    </lineage>
</organism>
<keyword evidence="2" id="KW-1133">Transmembrane helix</keyword>
<gene>
    <name evidence="3" type="ORF">GGQ87_000193</name>
</gene>
<accession>A0A7X6BMQ7</accession>
<dbReference type="RefSeq" id="WP_168044686.1">
    <property type="nucleotide sequence ID" value="NZ_JAATJM010000001.1"/>
</dbReference>
<sequence>MRRRWRWMAADPPNTDPVDQQPRERGLERRSEGPAVSPWVIVGLIFILGALVYVVSAML</sequence>
<protein>
    <submittedName>
        <fullName evidence="3">Uncharacterized protein</fullName>
    </submittedName>
</protein>
<comment type="caution">
    <text evidence="3">The sequence shown here is derived from an EMBL/GenBank/DDBJ whole genome shotgun (WGS) entry which is preliminary data.</text>
</comment>
<feature type="transmembrane region" description="Helical" evidence="2">
    <location>
        <begin position="35"/>
        <end position="56"/>
    </location>
</feature>
<dbReference type="AlphaFoldDB" id="A0A7X6BMQ7"/>
<evidence type="ECO:0000256" key="1">
    <source>
        <dbReference type="SAM" id="MobiDB-lite"/>
    </source>
</evidence>
<evidence type="ECO:0000256" key="2">
    <source>
        <dbReference type="SAM" id="Phobius"/>
    </source>
</evidence>
<feature type="region of interest" description="Disordered" evidence="1">
    <location>
        <begin position="1"/>
        <end position="33"/>
    </location>
</feature>
<feature type="compositionally biased region" description="Basic and acidic residues" evidence="1">
    <location>
        <begin position="21"/>
        <end position="32"/>
    </location>
</feature>